<dbReference type="Proteomes" id="UP000029712">
    <property type="component" value="Chromosome"/>
</dbReference>
<dbReference type="EMBL" id="CP033021">
    <property type="protein sequence ID" value="AYN65695.1"/>
    <property type="molecule type" value="Genomic_DNA"/>
</dbReference>
<dbReference type="Gene3D" id="3.90.70.50">
    <property type="entry name" value="Peptidase C10, streptopain"/>
    <property type="match status" value="1"/>
</dbReference>
<dbReference type="AlphaFoldDB" id="A0A454CAH4"/>
<dbReference type="InterPro" id="IPR054779">
    <property type="entry name" value="Cys_pept_put_mycoplasmatota"/>
</dbReference>
<name>A0A454CAH4_METHO</name>
<dbReference type="Pfam" id="PF13529">
    <property type="entry name" value="Peptidase_C39_2"/>
    <property type="match status" value="1"/>
</dbReference>
<evidence type="ECO:0000313" key="3">
    <source>
        <dbReference type="Proteomes" id="UP000029712"/>
    </source>
</evidence>
<evidence type="ECO:0000259" key="1">
    <source>
        <dbReference type="Pfam" id="PF13529"/>
    </source>
</evidence>
<proteinExistence type="predicted"/>
<protein>
    <recommendedName>
        <fullName evidence="1">Peptidase C39-like domain-containing protein</fullName>
    </recommendedName>
</protein>
<sequence>MVAKLWRLNKRWLDFYAYNSYTYPIDKFLNNKEAKNKYEYDYKKGAYYYKATENIKNNNPVIVSTAKTMHAFIIYGYDEETQMVLLNWLWGNNDSIVLVNYWKLAASGSPLKIIFTMRPKANQNLVTKKLFNYKNNMHTGEEMRKLINEN</sequence>
<dbReference type="NCBIfam" id="NF045837">
    <property type="entry name" value="Mplas_Cys_pep"/>
    <property type="match status" value="1"/>
</dbReference>
<organism evidence="2 3">
    <name type="scientific">Metamycoplasma hominis</name>
    <name type="common">Mycoplasma hominis</name>
    <dbReference type="NCBI Taxonomy" id="2098"/>
    <lineage>
        <taxon>Bacteria</taxon>
        <taxon>Bacillati</taxon>
        <taxon>Mycoplasmatota</taxon>
        <taxon>Mycoplasmoidales</taxon>
        <taxon>Metamycoplasmataceae</taxon>
        <taxon>Metamycoplasma</taxon>
    </lineage>
</organism>
<feature type="domain" description="Peptidase C39-like" evidence="1">
    <location>
        <begin position="12"/>
        <end position="86"/>
    </location>
</feature>
<dbReference type="OrthoDB" id="395574at2"/>
<evidence type="ECO:0000313" key="2">
    <source>
        <dbReference type="EMBL" id="AYN65695.1"/>
    </source>
</evidence>
<reference evidence="2 3" key="2">
    <citation type="submission" date="2018-10" db="EMBL/GenBank/DDBJ databases">
        <title>Detection and isolation of Mycoplasma hominis as a predominant microorganism from pelvic cavity of patient with salpingitis and tubo-ovarian abscess.</title>
        <authorList>
            <person name="Guschin A.E."/>
            <person name="Khayrullina G.A."/>
            <person name="Rakovskaya I.V."/>
            <person name="Shelenkov A.A."/>
            <person name="Shagin D.A."/>
        </authorList>
    </citation>
    <scope>NUCLEOTIDE SEQUENCE [LARGE SCALE GENOMIC DNA]</scope>
    <source>
        <strain evidence="3">TOA</strain>
    </source>
</reference>
<dbReference type="InterPro" id="IPR044934">
    <property type="entry name" value="Streptopain_sf"/>
</dbReference>
<gene>
    <name evidence="2" type="ORF">KN71_000560</name>
</gene>
<accession>A0A454CAH4</accession>
<reference evidence="2 3" key="1">
    <citation type="submission" date="2014-08" db="EMBL/GenBank/DDBJ databases">
        <authorList>
            <person name="Kuleshov K."/>
            <person name="Dedkov V."/>
            <person name="Markelov M."/>
            <person name="Pimkina E."/>
        </authorList>
    </citation>
    <scope>NUCLEOTIDE SEQUENCE [LARGE SCALE GENOMIC DNA]</scope>
    <source>
        <strain evidence="3">TOA</strain>
    </source>
</reference>
<dbReference type="InterPro" id="IPR039564">
    <property type="entry name" value="Peptidase_C39-like"/>
</dbReference>